<feature type="compositionally biased region" description="Basic and acidic residues" evidence="3">
    <location>
        <begin position="585"/>
        <end position="594"/>
    </location>
</feature>
<dbReference type="InterPro" id="IPR055129">
    <property type="entry name" value="YEATS_dom"/>
</dbReference>
<feature type="region of interest" description="Disordered" evidence="3">
    <location>
        <begin position="70"/>
        <end position="132"/>
    </location>
</feature>
<name>A0A5N5TAV9_9CRUS</name>
<evidence type="ECO:0000256" key="1">
    <source>
        <dbReference type="ARBA" id="ARBA00023242"/>
    </source>
</evidence>
<comment type="caution">
    <text evidence="6">The sequence shown here is derived from an EMBL/GenBank/DDBJ whole genome shotgun (WGS) entry which is preliminary data.</text>
</comment>
<keyword evidence="4" id="KW-0472">Membrane</keyword>
<feature type="region of interest" description="Disordered" evidence="3">
    <location>
        <begin position="436"/>
        <end position="455"/>
    </location>
</feature>
<feature type="compositionally biased region" description="Basic and acidic residues" evidence="3">
    <location>
        <begin position="443"/>
        <end position="452"/>
    </location>
</feature>
<comment type="subcellular location">
    <subcellularLocation>
        <location evidence="2">Nucleus</location>
    </subcellularLocation>
</comment>
<feature type="compositionally biased region" description="Basic and acidic residues" evidence="3">
    <location>
        <begin position="101"/>
        <end position="111"/>
    </location>
</feature>
<evidence type="ECO:0000256" key="2">
    <source>
        <dbReference type="PROSITE-ProRule" id="PRU00376"/>
    </source>
</evidence>
<keyword evidence="4" id="KW-0812">Transmembrane</keyword>
<gene>
    <name evidence="6" type="primary">YEATS2_1</name>
    <name evidence="6" type="ORF">Anas_11716</name>
</gene>
<proteinExistence type="predicted"/>
<evidence type="ECO:0000313" key="6">
    <source>
        <dbReference type="EMBL" id="KAB7503387.1"/>
    </source>
</evidence>
<feature type="transmembrane region" description="Helical" evidence="4">
    <location>
        <begin position="197"/>
        <end position="219"/>
    </location>
</feature>
<evidence type="ECO:0000256" key="3">
    <source>
        <dbReference type="SAM" id="MobiDB-lite"/>
    </source>
</evidence>
<organism evidence="6 7">
    <name type="scientific">Armadillidium nasatum</name>
    <dbReference type="NCBI Taxonomy" id="96803"/>
    <lineage>
        <taxon>Eukaryota</taxon>
        <taxon>Metazoa</taxon>
        <taxon>Ecdysozoa</taxon>
        <taxon>Arthropoda</taxon>
        <taxon>Crustacea</taxon>
        <taxon>Multicrustacea</taxon>
        <taxon>Malacostraca</taxon>
        <taxon>Eumalacostraca</taxon>
        <taxon>Peracarida</taxon>
        <taxon>Isopoda</taxon>
        <taxon>Oniscidea</taxon>
        <taxon>Crinocheta</taxon>
        <taxon>Armadillidiidae</taxon>
        <taxon>Armadillidium</taxon>
    </lineage>
</organism>
<reference evidence="6 7" key="1">
    <citation type="journal article" date="2019" name="PLoS Biol.">
        <title>Sex chromosomes control vertical transmission of feminizing Wolbachia symbionts in an isopod.</title>
        <authorList>
            <person name="Becking T."/>
            <person name="Chebbi M.A."/>
            <person name="Giraud I."/>
            <person name="Moumen B."/>
            <person name="Laverre T."/>
            <person name="Caubet Y."/>
            <person name="Peccoud J."/>
            <person name="Gilbert C."/>
            <person name="Cordaux R."/>
        </authorList>
    </citation>
    <scope>NUCLEOTIDE SEQUENCE [LARGE SCALE GENOMIC DNA]</scope>
    <source>
        <strain evidence="6">ANa2</strain>
        <tissue evidence="6">Whole body excluding digestive tract and cuticle</tissue>
    </source>
</reference>
<evidence type="ECO:0000256" key="4">
    <source>
        <dbReference type="SAM" id="Phobius"/>
    </source>
</evidence>
<sequence length="867" mass="98795">MMKREDLSQRSINVIDSHLAMEEKELSSDLETIEERILTLQQLLHSVKYHASLNLYAYDRVYRKSAENCDRKNSLNHPTIRRHFGKSGSGTSVSSFPNAEKISRKPQKPDNDDNAQNNADKCGTTNSSNTLKETEISVEVNETNNKQIMPEQEPIIIGQRRREPFQKKVRRGEPNEVSVENYFKNHKIKKILLKISYHMLNILFMKAMLPIMLLLRILFFRKSPFTLTHKGWGEFQVNVELHFLDERNKPIKMIHTLKLARKDDSLSYSGLWRMGHENLYEIWIFDKAKDLEIESIKKKVDENHKDKISEDCMKANLHTLGICSEVSYKDNQGNLTFFHTPKRNESSNEDYSTECVKKEVWVDMPNDCANLISKNVTGMGIPSGKKVTISYLDNFCNKDSNFVSLYESSLPKSRNESIKEQCSDLISPIFKNTKLPSPLSESSQDHTSENTKTHYSNNQILAVDANIKSDSVPSCSKKSINIKESGSSISNIDTIRSIPCKEIPLPGGALRVRSVDLPSATAKYLTAGSSTVNLKTVSISKVKNLNKICSDSNYESTYSASVKNKKISVNPDLLKTKLLPLSTNENHEMDKKSSDTNNSSPTSSLSNELAVKKLISPSNSSLPSTPIPHDQIILTYNKKDNEHTEKQLISSLPQGFKIYNITKKKFISSTPLDKVNFESQNSSIDNESNYVNNLENKKLEIRGLCVKCSSVEEVIRIYWKNLRGFLTLAKNFAPPSADSQTYFTRCCERSVEFWLAREIRKELKILNLKDRERWSTSEIVSWARRHLFMYQNKDISYLFELEKKFSSENNIDITSTLNIASPSSDDYRSNKDADLSQNIKLNGSFHDSINVVDGDENKNSQKVDESP</sequence>
<evidence type="ECO:0000259" key="5">
    <source>
        <dbReference type="PROSITE" id="PS51037"/>
    </source>
</evidence>
<keyword evidence="7" id="KW-1185">Reference proteome</keyword>
<feature type="domain" description="YEATS" evidence="5">
    <location>
        <begin position="130"/>
        <end position="324"/>
    </location>
</feature>
<dbReference type="OrthoDB" id="1741717at2759"/>
<dbReference type="Pfam" id="PF03366">
    <property type="entry name" value="YEATS"/>
    <property type="match status" value="1"/>
</dbReference>
<keyword evidence="1 2" id="KW-0539">Nucleus</keyword>
<dbReference type="AlphaFoldDB" id="A0A5N5TAV9"/>
<dbReference type="PROSITE" id="PS51037">
    <property type="entry name" value="YEATS"/>
    <property type="match status" value="1"/>
</dbReference>
<dbReference type="Gene3D" id="2.60.40.1970">
    <property type="entry name" value="YEATS domain"/>
    <property type="match status" value="1"/>
</dbReference>
<keyword evidence="4" id="KW-1133">Transmembrane helix</keyword>
<dbReference type="Proteomes" id="UP000326759">
    <property type="component" value="Unassembled WGS sequence"/>
</dbReference>
<dbReference type="EMBL" id="SEYY01005238">
    <property type="protein sequence ID" value="KAB7503387.1"/>
    <property type="molecule type" value="Genomic_DNA"/>
</dbReference>
<evidence type="ECO:0000313" key="7">
    <source>
        <dbReference type="Proteomes" id="UP000326759"/>
    </source>
</evidence>
<protein>
    <submittedName>
        <fullName evidence="6">YEATS domain-containing protein 2</fullName>
    </submittedName>
</protein>
<accession>A0A5N5TAV9</accession>
<feature type="region of interest" description="Disordered" evidence="3">
    <location>
        <begin position="578"/>
        <end position="606"/>
    </location>
</feature>
<dbReference type="GO" id="GO:0006355">
    <property type="term" value="P:regulation of DNA-templated transcription"/>
    <property type="evidence" value="ECO:0007669"/>
    <property type="project" value="InterPro"/>
</dbReference>
<feature type="non-terminal residue" evidence="6">
    <location>
        <position position="867"/>
    </location>
</feature>
<dbReference type="GO" id="GO:0005634">
    <property type="term" value="C:nucleus"/>
    <property type="evidence" value="ECO:0007669"/>
    <property type="project" value="UniProtKB-SubCell"/>
</dbReference>
<feature type="compositionally biased region" description="Low complexity" evidence="3">
    <location>
        <begin position="595"/>
        <end position="606"/>
    </location>
</feature>
<dbReference type="InterPro" id="IPR005033">
    <property type="entry name" value="YEATS"/>
</dbReference>
<dbReference type="PANTHER" id="PTHR23195">
    <property type="entry name" value="YEATS DOMAIN"/>
    <property type="match status" value="1"/>
</dbReference>
<dbReference type="InterPro" id="IPR038704">
    <property type="entry name" value="YEAST_sf"/>
</dbReference>